<feature type="signal peptide" evidence="3">
    <location>
        <begin position="1"/>
        <end position="25"/>
    </location>
</feature>
<feature type="compositionally biased region" description="Polar residues" evidence="1">
    <location>
        <begin position="327"/>
        <end position="340"/>
    </location>
</feature>
<feature type="compositionally biased region" description="Low complexity" evidence="1">
    <location>
        <begin position="563"/>
        <end position="582"/>
    </location>
</feature>
<keyword evidence="2" id="KW-1133">Transmembrane helix</keyword>
<reference evidence="4 5" key="1">
    <citation type="submission" date="2024-08" db="EMBL/GenBank/DDBJ databases">
        <authorList>
            <person name="Cucini C."/>
            <person name="Frati F."/>
        </authorList>
    </citation>
    <scope>NUCLEOTIDE SEQUENCE [LARGE SCALE GENOMIC DNA]</scope>
</reference>
<gene>
    <name evidence="4" type="ORF">ODALV1_LOCUS16326</name>
</gene>
<feature type="region of interest" description="Disordered" evidence="1">
    <location>
        <begin position="362"/>
        <end position="391"/>
    </location>
</feature>
<organism evidence="4 5">
    <name type="scientific">Orchesella dallaii</name>
    <dbReference type="NCBI Taxonomy" id="48710"/>
    <lineage>
        <taxon>Eukaryota</taxon>
        <taxon>Metazoa</taxon>
        <taxon>Ecdysozoa</taxon>
        <taxon>Arthropoda</taxon>
        <taxon>Hexapoda</taxon>
        <taxon>Collembola</taxon>
        <taxon>Entomobryomorpha</taxon>
        <taxon>Entomobryoidea</taxon>
        <taxon>Orchesellidae</taxon>
        <taxon>Orchesellinae</taxon>
        <taxon>Orchesella</taxon>
    </lineage>
</organism>
<sequence length="905" mass="100100">MIIQRVVKVQVLLLSLILLTQSAFAASKNKSSKSSSSKAKSSSTSKVQRHTSAHQYGPGEKVLFLKPSKPDPHFEITAEQRGIYFPTKIREGRGSSLEQKARTPPEKHRNAAAITFPSQTQSKRSSKKGKAKSSSSRAVSSTNIATERRIEHQQSKPRFSGSQLISGDVGLQAHKPQGASVEKNGWKILMGPSVAPDESIQETSSNEHRTFTSFTDGAQRTIVDLKKLRGKSKSSSISSYESFARNIKSVNHHSKIDSNFGPTRRSMQVSIPKQKLKHKYATITKRVPSKSNSERESTRYGKKVRMSFSNAKLPRHSASSKDHSQYFRPSSTESGLNVMSDSPVMTLDTKKLVIEPTFSSAEPTSMMSTTENFSSEHDDPNGPTTASVNSRYDRLPLNHRDIITSDDNDFHTKTAFGAADYPLLSVSATMNNPSERLNYNDNHHDEQTGDSDIAATNPHVEFLSFPDINHHQSHEIQEPQLQNGLIEDDNITPPPPPPEFLAATGNAFPSETHGVGRFPPSKNGKPYQFPPFHRVPIPIPYFAEQNFPLKVLPSEDPINIATPSDHPPISSSSRHPPLQLENSPPPPPPPHFHGPPGHLGLVHHGPRHHGPAHLGPGHHGPGHHGPLASIHHHPLPPPPPPPPHLAMEGGRPPPLLNPLDIGSGRHIPGQGPPPPPGVDPDHPAVQHALRHPYTVLKEPSSLEPPDSSAVAESNKNYLHYSVHKNALIPLDKRLVYLAMIFSWMFWISAFYSYYRWSAKGNKNQQILLNVPKNGETPEVSTRALDLGSQWNFTKVLEYIEIAQKTYEGFDWQDLNCQKRTLCELVQKQNEPWGETGRKMANSYVYRVMDALDGVPIPKVIQTYLKEYKEAISQGKNSSKDCGQVYAGCKFSIKDVLAKSAAKKKA</sequence>
<feature type="compositionally biased region" description="Polar residues" evidence="1">
    <location>
        <begin position="362"/>
        <end position="373"/>
    </location>
</feature>
<feature type="compositionally biased region" description="Low complexity" evidence="1">
    <location>
        <begin position="28"/>
        <end position="46"/>
    </location>
</feature>
<feature type="region of interest" description="Disordered" evidence="1">
    <location>
        <begin position="311"/>
        <end position="340"/>
    </location>
</feature>
<proteinExistence type="predicted"/>
<feature type="compositionally biased region" description="Low complexity" evidence="1">
    <location>
        <begin position="594"/>
        <end position="603"/>
    </location>
</feature>
<feature type="region of interest" description="Disordered" evidence="1">
    <location>
        <begin position="507"/>
        <end position="529"/>
    </location>
</feature>
<dbReference type="Proteomes" id="UP001642540">
    <property type="component" value="Unassembled WGS sequence"/>
</dbReference>
<evidence type="ECO:0000256" key="1">
    <source>
        <dbReference type="SAM" id="MobiDB-lite"/>
    </source>
</evidence>
<feature type="compositionally biased region" description="Pro residues" evidence="1">
    <location>
        <begin position="583"/>
        <end position="593"/>
    </location>
</feature>
<evidence type="ECO:0000313" key="5">
    <source>
        <dbReference type="Proteomes" id="UP001642540"/>
    </source>
</evidence>
<protein>
    <submittedName>
        <fullName evidence="4">Uncharacterized protein</fullName>
    </submittedName>
</protein>
<feature type="chain" id="PRO_5045273747" evidence="3">
    <location>
        <begin position="26"/>
        <end position="905"/>
    </location>
</feature>
<feature type="transmembrane region" description="Helical" evidence="2">
    <location>
        <begin position="734"/>
        <end position="754"/>
    </location>
</feature>
<feature type="compositionally biased region" description="Low complexity" evidence="1">
    <location>
        <begin position="132"/>
        <end position="141"/>
    </location>
</feature>
<name>A0ABP1QXL7_9HEXA</name>
<comment type="caution">
    <text evidence="4">The sequence shown here is derived from an EMBL/GenBank/DDBJ whole genome shotgun (WGS) entry which is preliminary data.</text>
</comment>
<feature type="region of interest" description="Disordered" evidence="1">
    <location>
        <begin position="85"/>
        <end position="161"/>
    </location>
</feature>
<accession>A0ABP1QXL7</accession>
<feature type="region of interest" description="Disordered" evidence="1">
    <location>
        <begin position="558"/>
        <end position="684"/>
    </location>
</feature>
<dbReference type="EMBL" id="CAXLJM020000049">
    <property type="protein sequence ID" value="CAL8114130.1"/>
    <property type="molecule type" value="Genomic_DNA"/>
</dbReference>
<keyword evidence="2" id="KW-0472">Membrane</keyword>
<feature type="region of interest" description="Disordered" evidence="1">
    <location>
        <begin position="28"/>
        <end position="71"/>
    </location>
</feature>
<keyword evidence="3" id="KW-0732">Signal</keyword>
<evidence type="ECO:0000256" key="3">
    <source>
        <dbReference type="SAM" id="SignalP"/>
    </source>
</evidence>
<evidence type="ECO:0000313" key="4">
    <source>
        <dbReference type="EMBL" id="CAL8114130.1"/>
    </source>
</evidence>
<feature type="compositionally biased region" description="Pro residues" evidence="1">
    <location>
        <begin position="635"/>
        <end position="644"/>
    </location>
</feature>
<evidence type="ECO:0000256" key="2">
    <source>
        <dbReference type="SAM" id="Phobius"/>
    </source>
</evidence>
<feature type="compositionally biased region" description="Basic and acidic residues" evidence="1">
    <location>
        <begin position="88"/>
        <end position="109"/>
    </location>
</feature>
<keyword evidence="5" id="KW-1185">Reference proteome</keyword>
<keyword evidence="2" id="KW-0812">Transmembrane</keyword>